<feature type="compositionally biased region" description="Basic and acidic residues" evidence="1">
    <location>
        <begin position="28"/>
        <end position="37"/>
    </location>
</feature>
<feature type="region of interest" description="Disordered" evidence="1">
    <location>
        <begin position="1"/>
        <end position="189"/>
    </location>
</feature>
<name>A0AAV7PYF4_PLEWA</name>
<dbReference type="AlphaFoldDB" id="A0AAV7PYF4"/>
<dbReference type="EMBL" id="JANPWB010000011">
    <property type="protein sequence ID" value="KAJ1133141.1"/>
    <property type="molecule type" value="Genomic_DNA"/>
</dbReference>
<protein>
    <submittedName>
        <fullName evidence="2">Uncharacterized protein</fullName>
    </submittedName>
</protein>
<accession>A0AAV7PYF4</accession>
<evidence type="ECO:0000256" key="1">
    <source>
        <dbReference type="SAM" id="MobiDB-lite"/>
    </source>
</evidence>
<gene>
    <name evidence="2" type="ORF">NDU88_011438</name>
    <name evidence="3" type="ORF">NDU88_011439</name>
</gene>
<proteinExistence type="predicted"/>
<feature type="compositionally biased region" description="Polar residues" evidence="1">
    <location>
        <begin position="100"/>
        <end position="110"/>
    </location>
</feature>
<sequence length="189" mass="19270">MGGGSRQRARGQKPHNITGITGPAKPRGGRDGGDSRQRAGGQKPHNITGITGSAKPRGGQGRVRIHARGPEGRSHIASQAQPSPGAGRDGWGFTPEGRSHITSQASQAQPSPGAGRDGGDSRQRAGGQKPHKITGITGPAKPRGGQGRVGIHARGPEGRSHIASQAQPSPGAGRDGWGFTPEGRRAEAT</sequence>
<dbReference type="EMBL" id="JANPWB010000011">
    <property type="protein sequence ID" value="KAJ1133142.1"/>
    <property type="molecule type" value="Genomic_DNA"/>
</dbReference>
<evidence type="ECO:0000313" key="4">
    <source>
        <dbReference type="Proteomes" id="UP001066276"/>
    </source>
</evidence>
<organism evidence="2 4">
    <name type="scientific">Pleurodeles waltl</name>
    <name type="common">Iberian ribbed newt</name>
    <dbReference type="NCBI Taxonomy" id="8319"/>
    <lineage>
        <taxon>Eukaryota</taxon>
        <taxon>Metazoa</taxon>
        <taxon>Chordata</taxon>
        <taxon>Craniata</taxon>
        <taxon>Vertebrata</taxon>
        <taxon>Euteleostomi</taxon>
        <taxon>Amphibia</taxon>
        <taxon>Batrachia</taxon>
        <taxon>Caudata</taxon>
        <taxon>Salamandroidea</taxon>
        <taxon>Salamandridae</taxon>
        <taxon>Pleurodelinae</taxon>
        <taxon>Pleurodeles</taxon>
    </lineage>
</organism>
<keyword evidence="4" id="KW-1185">Reference proteome</keyword>
<evidence type="ECO:0000313" key="2">
    <source>
        <dbReference type="EMBL" id="KAJ1133141.1"/>
    </source>
</evidence>
<reference evidence="2" key="1">
    <citation type="journal article" date="2022" name="bioRxiv">
        <title>Sequencing and chromosome-scale assembly of the giantPleurodeles waltlgenome.</title>
        <authorList>
            <person name="Brown T."/>
            <person name="Elewa A."/>
            <person name="Iarovenko S."/>
            <person name="Subramanian E."/>
            <person name="Araus A.J."/>
            <person name="Petzold A."/>
            <person name="Susuki M."/>
            <person name="Suzuki K.-i.T."/>
            <person name="Hayashi T."/>
            <person name="Toyoda A."/>
            <person name="Oliveira C."/>
            <person name="Osipova E."/>
            <person name="Leigh N.D."/>
            <person name="Simon A."/>
            <person name="Yun M.H."/>
        </authorList>
    </citation>
    <scope>NUCLEOTIDE SEQUENCE</scope>
    <source>
        <strain evidence="2">20211129_DDA</strain>
        <tissue evidence="2">Liver</tissue>
    </source>
</reference>
<comment type="caution">
    <text evidence="2">The sequence shown here is derived from an EMBL/GenBank/DDBJ whole genome shotgun (WGS) entry which is preliminary data.</text>
</comment>
<dbReference type="Proteomes" id="UP001066276">
    <property type="component" value="Chromosome 7"/>
</dbReference>
<evidence type="ECO:0000313" key="3">
    <source>
        <dbReference type="EMBL" id="KAJ1133142.1"/>
    </source>
</evidence>